<reference evidence="2" key="1">
    <citation type="submission" date="2020-07" db="EMBL/GenBank/DDBJ databases">
        <title>Huge and variable diversity of episymbiotic CPR bacteria and DPANN archaea in groundwater ecosystems.</title>
        <authorList>
            <person name="He C.Y."/>
            <person name="Keren R."/>
            <person name="Whittaker M."/>
            <person name="Farag I.F."/>
            <person name="Doudna J."/>
            <person name="Cate J.H.D."/>
            <person name="Banfield J.F."/>
        </authorList>
    </citation>
    <scope>NUCLEOTIDE SEQUENCE</scope>
    <source>
        <strain evidence="2">NC_groundwater_1586_Pr3_B-0.1um_66_15</strain>
    </source>
</reference>
<proteinExistence type="predicted"/>
<evidence type="ECO:0000259" key="1">
    <source>
        <dbReference type="SMART" id="SM00871"/>
    </source>
</evidence>
<feature type="domain" description="AraC effector-binding" evidence="1">
    <location>
        <begin position="2"/>
        <end position="153"/>
    </location>
</feature>
<dbReference type="SUPFAM" id="SSF55136">
    <property type="entry name" value="Probable bacterial effector-binding domain"/>
    <property type="match status" value="1"/>
</dbReference>
<evidence type="ECO:0000313" key="2">
    <source>
        <dbReference type="EMBL" id="MBI4920355.1"/>
    </source>
</evidence>
<dbReference type="Proteomes" id="UP000782610">
    <property type="component" value="Unassembled WGS sequence"/>
</dbReference>
<gene>
    <name evidence="2" type="ORF">HY834_01275</name>
</gene>
<dbReference type="EMBL" id="JACRAF010000004">
    <property type="protein sequence ID" value="MBI4920355.1"/>
    <property type="molecule type" value="Genomic_DNA"/>
</dbReference>
<organism evidence="2 3">
    <name type="scientific">Devosia nanyangense</name>
    <dbReference type="NCBI Taxonomy" id="1228055"/>
    <lineage>
        <taxon>Bacteria</taxon>
        <taxon>Pseudomonadati</taxon>
        <taxon>Pseudomonadota</taxon>
        <taxon>Alphaproteobacteria</taxon>
        <taxon>Hyphomicrobiales</taxon>
        <taxon>Devosiaceae</taxon>
        <taxon>Devosia</taxon>
    </lineage>
</organism>
<dbReference type="Gene3D" id="3.20.80.10">
    <property type="entry name" value="Regulatory factor, effector binding domain"/>
    <property type="match status" value="1"/>
</dbReference>
<comment type="caution">
    <text evidence="2">The sequence shown here is derived from an EMBL/GenBank/DDBJ whole genome shotgun (WGS) entry which is preliminary data.</text>
</comment>
<sequence>MADFPVVTLTPKPFAFITKTVAMPEIPQAMGEGFGTLSALFAKAKATMGGMPMAHYTAYDTRTVTFELGFPALPHEIEALKAAGLSIGETPSGLNMTAIHMGPYDGVAGTYAEMNAAMDAKGLKAATDMWETYYSPPDTPPEQIKTEVTWPVS</sequence>
<dbReference type="SMART" id="SM00871">
    <property type="entry name" value="AraC_E_bind"/>
    <property type="match status" value="1"/>
</dbReference>
<dbReference type="AlphaFoldDB" id="A0A933KZK9"/>
<dbReference type="Pfam" id="PF06445">
    <property type="entry name" value="GyrI-like"/>
    <property type="match status" value="1"/>
</dbReference>
<dbReference type="InterPro" id="IPR011256">
    <property type="entry name" value="Reg_factor_effector_dom_sf"/>
</dbReference>
<name>A0A933KZK9_9HYPH</name>
<dbReference type="InterPro" id="IPR010499">
    <property type="entry name" value="AraC_E-bd"/>
</dbReference>
<protein>
    <submittedName>
        <fullName evidence="2">GyrI-like domain-containing protein</fullName>
    </submittedName>
</protein>
<dbReference type="InterPro" id="IPR029442">
    <property type="entry name" value="GyrI-like"/>
</dbReference>
<evidence type="ECO:0000313" key="3">
    <source>
        <dbReference type="Proteomes" id="UP000782610"/>
    </source>
</evidence>
<accession>A0A933KZK9</accession>